<evidence type="ECO:0000313" key="8">
    <source>
        <dbReference type="EMBL" id="SHF84768.1"/>
    </source>
</evidence>
<feature type="transmembrane region" description="Helical" evidence="7">
    <location>
        <begin position="120"/>
        <end position="143"/>
    </location>
</feature>
<feature type="transmembrane region" description="Helical" evidence="7">
    <location>
        <begin position="155"/>
        <end position="175"/>
    </location>
</feature>
<evidence type="ECO:0000256" key="5">
    <source>
        <dbReference type="ARBA" id="ARBA00022989"/>
    </source>
</evidence>
<dbReference type="Proteomes" id="UP000184159">
    <property type="component" value="Unassembled WGS sequence"/>
</dbReference>
<keyword evidence="2" id="KW-0813">Transport</keyword>
<feature type="transmembrane region" description="Helical" evidence="7">
    <location>
        <begin position="243"/>
        <end position="266"/>
    </location>
</feature>
<keyword evidence="5 7" id="KW-1133">Transmembrane helix</keyword>
<evidence type="ECO:0000256" key="3">
    <source>
        <dbReference type="ARBA" id="ARBA00022475"/>
    </source>
</evidence>
<keyword evidence="6 7" id="KW-0472">Membrane</keyword>
<dbReference type="AlphaFoldDB" id="A0A1M5F019"/>
<reference evidence="9" key="1">
    <citation type="submission" date="2016-11" db="EMBL/GenBank/DDBJ databases">
        <authorList>
            <person name="Varghese N."/>
            <person name="Submissions S."/>
        </authorList>
    </citation>
    <scope>NUCLEOTIDE SEQUENCE [LARGE SCALE GENOMIC DNA]</scope>
    <source>
        <strain evidence="9">DSM 21264</strain>
    </source>
</reference>
<keyword evidence="3" id="KW-1003">Cell membrane</keyword>
<keyword evidence="4 7" id="KW-0812">Transmembrane</keyword>
<feature type="transmembrane region" description="Helical" evidence="7">
    <location>
        <begin position="216"/>
        <end position="237"/>
    </location>
</feature>
<proteinExistence type="predicted"/>
<comment type="subcellular location">
    <subcellularLocation>
        <location evidence="1">Membrane</location>
        <topology evidence="1">Multi-pass membrane protein</topology>
    </subcellularLocation>
</comment>
<feature type="transmembrane region" description="Helical" evidence="7">
    <location>
        <begin position="34"/>
        <end position="51"/>
    </location>
</feature>
<feature type="transmembrane region" description="Helical" evidence="7">
    <location>
        <begin position="273"/>
        <end position="294"/>
    </location>
</feature>
<dbReference type="PANTHER" id="PTHR36838">
    <property type="entry name" value="AUXIN EFFLUX CARRIER FAMILY PROTEIN"/>
    <property type="match status" value="1"/>
</dbReference>
<feature type="transmembrane region" description="Helical" evidence="7">
    <location>
        <begin position="6"/>
        <end position="22"/>
    </location>
</feature>
<feature type="transmembrane region" description="Helical" evidence="7">
    <location>
        <begin position="187"/>
        <end position="204"/>
    </location>
</feature>
<evidence type="ECO:0000256" key="2">
    <source>
        <dbReference type="ARBA" id="ARBA00022448"/>
    </source>
</evidence>
<keyword evidence="9" id="KW-1185">Reference proteome</keyword>
<dbReference type="InterPro" id="IPR004776">
    <property type="entry name" value="Mem_transp_PIN-like"/>
</dbReference>
<dbReference type="GO" id="GO:0055085">
    <property type="term" value="P:transmembrane transport"/>
    <property type="evidence" value="ECO:0007669"/>
    <property type="project" value="InterPro"/>
</dbReference>
<dbReference type="RefSeq" id="WP_072961789.1">
    <property type="nucleotide sequence ID" value="NZ_FQUH01000018.1"/>
</dbReference>
<feature type="transmembrane region" description="Helical" evidence="7">
    <location>
        <begin position="92"/>
        <end position="114"/>
    </location>
</feature>
<dbReference type="Pfam" id="PF03547">
    <property type="entry name" value="Mem_trans"/>
    <property type="match status" value="1"/>
</dbReference>
<protein>
    <submittedName>
        <fullName evidence="8">Predicted permease</fullName>
    </submittedName>
</protein>
<accession>A0A1M5F019</accession>
<evidence type="ECO:0000313" key="9">
    <source>
        <dbReference type="Proteomes" id="UP000184159"/>
    </source>
</evidence>
<feature type="transmembrane region" description="Helical" evidence="7">
    <location>
        <begin position="66"/>
        <end position="85"/>
    </location>
</feature>
<dbReference type="GO" id="GO:0016020">
    <property type="term" value="C:membrane"/>
    <property type="evidence" value="ECO:0007669"/>
    <property type="project" value="UniProtKB-SubCell"/>
</dbReference>
<gene>
    <name evidence="8" type="ORF">SAMN02745781_03328</name>
</gene>
<evidence type="ECO:0000256" key="7">
    <source>
        <dbReference type="SAM" id="Phobius"/>
    </source>
</evidence>
<sequence length="295" mass="32530">MESTLSIIITVLFGFIANKTNILDSKNNASINKLIIKLTLPASIFHGMLFIDSNKFHSLITNSTNIILLIAFLLLSSYIISLIIFKDKILSMTIAMLIALPGVLFYGLPILTPILNNKTIITISATGIAQNLIVLPFVFTIFSRHKGGKFSYKSLILEPIIITPILAIVLILLKINLPEFFMLSLDQIGRCTTGLALISTGVILSQVKIRINRKIISFVIFKNFALPIVTLYSLKLTSLRPEYYVPLVLINAIPIGSICIIISNIYDIYVKEVSAIVTLSVLLSSISIPIILALL</sequence>
<evidence type="ECO:0000256" key="1">
    <source>
        <dbReference type="ARBA" id="ARBA00004141"/>
    </source>
</evidence>
<organism evidence="8 9">
    <name type="scientific">Vibrio gazogenes DSM 21264 = NBRC 103151</name>
    <dbReference type="NCBI Taxonomy" id="1123492"/>
    <lineage>
        <taxon>Bacteria</taxon>
        <taxon>Pseudomonadati</taxon>
        <taxon>Pseudomonadota</taxon>
        <taxon>Gammaproteobacteria</taxon>
        <taxon>Vibrionales</taxon>
        <taxon>Vibrionaceae</taxon>
        <taxon>Vibrio</taxon>
    </lineage>
</organism>
<dbReference type="PANTHER" id="PTHR36838:SF1">
    <property type="entry name" value="SLR1864 PROTEIN"/>
    <property type="match status" value="1"/>
</dbReference>
<dbReference type="EMBL" id="FQUH01000018">
    <property type="protein sequence ID" value="SHF84768.1"/>
    <property type="molecule type" value="Genomic_DNA"/>
</dbReference>
<evidence type="ECO:0000256" key="4">
    <source>
        <dbReference type="ARBA" id="ARBA00022692"/>
    </source>
</evidence>
<name>A0A1M5F019_VIBGA</name>
<evidence type="ECO:0000256" key="6">
    <source>
        <dbReference type="ARBA" id="ARBA00023136"/>
    </source>
</evidence>